<name>A0ABQ7GIZ1_DUNSA</name>
<dbReference type="InterPro" id="IPR004843">
    <property type="entry name" value="Calcineurin-like_PHP"/>
</dbReference>
<dbReference type="InterPro" id="IPR041792">
    <property type="entry name" value="MPP_PAP"/>
</dbReference>
<evidence type="ECO:0000313" key="13">
    <source>
        <dbReference type="Proteomes" id="UP000815325"/>
    </source>
</evidence>
<dbReference type="SUPFAM" id="SSF56300">
    <property type="entry name" value="Metallo-dependent phosphatases"/>
    <property type="match status" value="1"/>
</dbReference>
<keyword evidence="6" id="KW-0325">Glycoprotein</keyword>
<feature type="domain" description="Purple acid phosphatase N-terminal" evidence="10">
    <location>
        <begin position="201"/>
        <end position="301"/>
    </location>
</feature>
<feature type="domain" description="Purple acid phosphatase Fn3-like" evidence="11">
    <location>
        <begin position="106"/>
        <end position="197"/>
    </location>
</feature>
<evidence type="ECO:0000259" key="11">
    <source>
        <dbReference type="Pfam" id="PF17808"/>
    </source>
</evidence>
<organism evidence="12 13">
    <name type="scientific">Dunaliella salina</name>
    <name type="common">Green alga</name>
    <name type="synonym">Protococcus salinus</name>
    <dbReference type="NCBI Taxonomy" id="3046"/>
    <lineage>
        <taxon>Eukaryota</taxon>
        <taxon>Viridiplantae</taxon>
        <taxon>Chlorophyta</taxon>
        <taxon>core chlorophytes</taxon>
        <taxon>Chlorophyceae</taxon>
        <taxon>CS clade</taxon>
        <taxon>Chlamydomonadales</taxon>
        <taxon>Dunaliellaceae</taxon>
        <taxon>Dunaliella</taxon>
    </lineage>
</organism>
<dbReference type="Proteomes" id="UP000815325">
    <property type="component" value="Unassembled WGS sequence"/>
</dbReference>
<evidence type="ECO:0000259" key="10">
    <source>
        <dbReference type="Pfam" id="PF16656"/>
    </source>
</evidence>
<feature type="region of interest" description="Disordered" evidence="8">
    <location>
        <begin position="366"/>
        <end position="408"/>
    </location>
</feature>
<keyword evidence="7" id="KW-0378">Hydrolase</keyword>
<comment type="subunit">
    <text evidence="3">Homodimer.</text>
</comment>
<dbReference type="Pfam" id="PF00149">
    <property type="entry name" value="Metallophos"/>
    <property type="match status" value="1"/>
</dbReference>
<gene>
    <name evidence="12" type="ORF">DUNSADRAFT_8742</name>
</gene>
<feature type="region of interest" description="Disordered" evidence="8">
    <location>
        <begin position="313"/>
        <end position="350"/>
    </location>
</feature>
<dbReference type="Pfam" id="PF16656">
    <property type="entry name" value="Pur_ac_phosph_N"/>
    <property type="match status" value="1"/>
</dbReference>
<comment type="catalytic activity">
    <reaction evidence="7">
        <text>a phosphate monoester + H2O = an alcohol + phosphate</text>
        <dbReference type="Rhea" id="RHEA:15017"/>
        <dbReference type="ChEBI" id="CHEBI:15377"/>
        <dbReference type="ChEBI" id="CHEBI:30879"/>
        <dbReference type="ChEBI" id="CHEBI:43474"/>
        <dbReference type="ChEBI" id="CHEBI:67140"/>
        <dbReference type="EC" id="3.1.3.2"/>
    </reaction>
</comment>
<comment type="subcellular location">
    <subcellularLocation>
        <location evidence="1">Secreted</location>
    </subcellularLocation>
</comment>
<evidence type="ECO:0000256" key="5">
    <source>
        <dbReference type="ARBA" id="ARBA00022729"/>
    </source>
</evidence>
<dbReference type="PANTHER" id="PTHR45778:SF3">
    <property type="entry name" value="PURPLE ACID PHOSPHATASE"/>
    <property type="match status" value="1"/>
</dbReference>
<evidence type="ECO:0000259" key="9">
    <source>
        <dbReference type="Pfam" id="PF00149"/>
    </source>
</evidence>
<evidence type="ECO:0000256" key="1">
    <source>
        <dbReference type="ARBA" id="ARBA00004613"/>
    </source>
</evidence>
<dbReference type="EMBL" id="MU069750">
    <property type="protein sequence ID" value="KAF5834534.1"/>
    <property type="molecule type" value="Genomic_DNA"/>
</dbReference>
<evidence type="ECO:0000256" key="6">
    <source>
        <dbReference type="ARBA" id="ARBA00023180"/>
    </source>
</evidence>
<dbReference type="PANTHER" id="PTHR45778">
    <property type="entry name" value="PURPLE ACID PHOSPHATASE-RELATED"/>
    <property type="match status" value="1"/>
</dbReference>
<protein>
    <recommendedName>
        <fullName evidence="7">Purple acid phosphatase</fullName>
        <ecNumber evidence="7">3.1.3.2</ecNumber>
    </recommendedName>
</protein>
<dbReference type="CDD" id="cd00839">
    <property type="entry name" value="MPP_PAPs"/>
    <property type="match status" value="1"/>
</dbReference>
<feature type="domain" description="Calcineurin-like phosphoesterase" evidence="9">
    <location>
        <begin position="418"/>
        <end position="659"/>
    </location>
</feature>
<accession>A0ABQ7GIZ1</accession>
<evidence type="ECO:0000313" key="12">
    <source>
        <dbReference type="EMBL" id="KAF5834534.1"/>
    </source>
</evidence>
<dbReference type="Gene3D" id="3.60.21.10">
    <property type="match status" value="1"/>
</dbReference>
<evidence type="ECO:0000256" key="2">
    <source>
        <dbReference type="ARBA" id="ARBA00008723"/>
    </source>
</evidence>
<dbReference type="InterPro" id="IPR008963">
    <property type="entry name" value="Purple_acid_Pase-like_N"/>
</dbReference>
<keyword evidence="13" id="KW-1185">Reference proteome</keyword>
<dbReference type="SUPFAM" id="SSF49363">
    <property type="entry name" value="Purple acid phosphatase, N-terminal domain"/>
    <property type="match status" value="1"/>
</dbReference>
<keyword evidence="4" id="KW-0964">Secreted</keyword>
<evidence type="ECO:0000256" key="8">
    <source>
        <dbReference type="SAM" id="MobiDB-lite"/>
    </source>
</evidence>
<feature type="signal peptide" evidence="7">
    <location>
        <begin position="1"/>
        <end position="26"/>
    </location>
</feature>
<dbReference type="Pfam" id="PF17808">
    <property type="entry name" value="fn3_PAP"/>
    <property type="match status" value="1"/>
</dbReference>
<dbReference type="EC" id="3.1.3.2" evidence="7"/>
<feature type="chain" id="PRO_5044951782" description="Purple acid phosphatase" evidence="7">
    <location>
        <begin position="27"/>
        <end position="754"/>
    </location>
</feature>
<reference evidence="12" key="1">
    <citation type="submission" date="2017-08" db="EMBL/GenBank/DDBJ databases">
        <authorList>
            <person name="Polle J.E."/>
            <person name="Barry K."/>
            <person name="Cushman J."/>
            <person name="Schmutz J."/>
            <person name="Tran D."/>
            <person name="Hathwaick L.T."/>
            <person name="Yim W.C."/>
            <person name="Jenkins J."/>
            <person name="Mckie-Krisberg Z.M."/>
            <person name="Prochnik S."/>
            <person name="Lindquist E."/>
            <person name="Dockter R.B."/>
            <person name="Adam C."/>
            <person name="Molina H."/>
            <person name="Bunkerborg J."/>
            <person name="Jin E."/>
            <person name="Buchheim M."/>
            <person name="Magnuson J."/>
        </authorList>
    </citation>
    <scope>NUCLEOTIDE SEQUENCE</scope>
    <source>
        <strain evidence="12">CCAP 19/18</strain>
    </source>
</reference>
<proteinExistence type="inferred from homology"/>
<dbReference type="InterPro" id="IPR040974">
    <property type="entry name" value="Fn3_PAP"/>
</dbReference>
<sequence length="754" mass="81730">MQPLRLPQQLLPLLLASWLLVSSTSALSSTAAATARYQGRRSLASNPIHIDGADHELSAAQQQWDLLLTAHQQHQPLNAINVGATKLDLLPGVHMRVSTTTLQSGRGTWVEVSWDGLKDPKYDDWIALYVPAHADLTSIAPAKFQYAFYSRTHIRHGSGMLRFKVISYRQDMVFALVRGGLAAPSIGATTPVIHIANPNEPLQVHLALTNEVSEMLVQWVTQNSSNPVVRWGENPEHLKHQVPARTFTYARSDMCGGAAAGAGWLDPGAQHMAVMTGLKPSARVFYQVGDEAHGFSPVASFMARPPPRLATVGTELPIADHPGSSNMRPGQGGAEHVARSNEDGDGISFGGGSVSNAAGARALAASKLGGASSTRGRIKGDEASGDEDAAAGRVAAADDQVEGKKHDREAGDVVHVLLTADMGQGEEDGSNALLQPQHPALNTTGRMTADMLRGQKHWDASAVGGVGSKTDAESLMKHFAPTLGLHIGDISYAQGYGSQWDNFYTQMEPLASHIPWMMAPGNHERDFPGSGDRYEVVRDSGGECGVPYEKRAIMPIQGPDQPWYSFNWGPIHFAMFSTEHATGHYSPQYKWLEADLKGVDRRIIPWVVLNGHRPMYVSSTNKIEPDGEQPVAQALRDDLEQLILDTQVDLVLAGHHHTYQRTCPVARGRCQEPTSADQQEQRAPIYVIIGHGGKEISLNLQIPPPPTLVKSAIYWGYARMVASPDILRVDVISDFDGSLQDSFTLKSRQGPSSK</sequence>
<keyword evidence="5 7" id="KW-0732">Signal</keyword>
<evidence type="ECO:0000256" key="4">
    <source>
        <dbReference type="ARBA" id="ARBA00022525"/>
    </source>
</evidence>
<evidence type="ECO:0000256" key="3">
    <source>
        <dbReference type="ARBA" id="ARBA00011738"/>
    </source>
</evidence>
<comment type="caution">
    <text evidence="12">The sequence shown here is derived from an EMBL/GenBank/DDBJ whole genome shotgun (WGS) entry which is preliminary data.</text>
</comment>
<dbReference type="InterPro" id="IPR015914">
    <property type="entry name" value="PAPs_N"/>
</dbReference>
<comment type="similarity">
    <text evidence="2 7">Belongs to the metallophosphoesterase superfamily. Purple acid phosphatase family.</text>
</comment>
<evidence type="ECO:0000256" key="7">
    <source>
        <dbReference type="RuleBase" id="RU361203"/>
    </source>
</evidence>
<dbReference type="InterPro" id="IPR029052">
    <property type="entry name" value="Metallo-depent_PP-like"/>
</dbReference>
<dbReference type="Gene3D" id="2.60.40.380">
    <property type="entry name" value="Purple acid phosphatase-like, N-terminal"/>
    <property type="match status" value="1"/>
</dbReference>